<dbReference type="Pfam" id="PF03009">
    <property type="entry name" value="GDPD"/>
    <property type="match status" value="1"/>
</dbReference>
<accession>A0A4P7HJE6</accession>
<organism evidence="2 3">
    <name type="scientific">Paracoccus liaowanqingii</name>
    <dbReference type="NCBI Taxonomy" id="2560053"/>
    <lineage>
        <taxon>Bacteria</taxon>
        <taxon>Pseudomonadati</taxon>
        <taxon>Pseudomonadota</taxon>
        <taxon>Alphaproteobacteria</taxon>
        <taxon>Rhodobacterales</taxon>
        <taxon>Paracoccaceae</taxon>
        <taxon>Paracoccus</taxon>
    </lineage>
</organism>
<dbReference type="SUPFAM" id="SSF51695">
    <property type="entry name" value="PLC-like phosphodiesterases"/>
    <property type="match status" value="1"/>
</dbReference>
<dbReference type="EMBL" id="CP038439">
    <property type="protein sequence ID" value="QBX33683.1"/>
    <property type="molecule type" value="Genomic_DNA"/>
</dbReference>
<dbReference type="GO" id="GO:0006629">
    <property type="term" value="P:lipid metabolic process"/>
    <property type="evidence" value="ECO:0007669"/>
    <property type="project" value="InterPro"/>
</dbReference>
<dbReference type="RefSeq" id="WP_135311980.1">
    <property type="nucleotide sequence ID" value="NZ_CP038439.1"/>
</dbReference>
<reference evidence="3" key="1">
    <citation type="submission" date="2019-03" db="EMBL/GenBank/DDBJ databases">
        <authorList>
            <person name="Li J."/>
        </authorList>
    </citation>
    <scope>NUCLEOTIDE SEQUENCE [LARGE SCALE GENOMIC DNA]</scope>
    <source>
        <strain evidence="3">2251</strain>
    </source>
</reference>
<evidence type="ECO:0000313" key="3">
    <source>
        <dbReference type="Proteomes" id="UP000296374"/>
    </source>
</evidence>
<dbReference type="PANTHER" id="PTHR46211">
    <property type="entry name" value="GLYCEROPHOSPHORYL DIESTER PHOSPHODIESTERASE"/>
    <property type="match status" value="1"/>
</dbReference>
<name>A0A4P7HJE6_9RHOB</name>
<sequence>MLSASPLDASFLTTPITHRGLHGVAEDGRVVPENSLAAAQAAIDAGYGIECDIQPGPDGVPLVFHDYQLTRLTGQPGFVAATDAATLSTLRLMGTDEPVPTLAQFLDLVAGRVPLLIEIKDQDGACGPNVGALPARVAEALEGYAGPVAVMSFNPHMIAAFREAAPAIPVGLTTCAFPQEDWARVPPERRAALAGIADFDSVGAAFISHDKADLANPRVDALRAGGVPVLCWTIRSAAEEGAARRIAQNITFEGYRPAP</sequence>
<dbReference type="KEGG" id="plia:E4191_02320"/>
<dbReference type="GO" id="GO:0008081">
    <property type="term" value="F:phosphoric diester hydrolase activity"/>
    <property type="evidence" value="ECO:0007669"/>
    <property type="project" value="InterPro"/>
</dbReference>
<gene>
    <name evidence="2" type="ORF">E4191_02320</name>
</gene>
<dbReference type="AlphaFoldDB" id="A0A4P7HJE6"/>
<dbReference type="Proteomes" id="UP000296374">
    <property type="component" value="Chromosome"/>
</dbReference>
<dbReference type="InterPro" id="IPR017946">
    <property type="entry name" value="PLC-like_Pdiesterase_TIM-brl"/>
</dbReference>
<dbReference type="InterPro" id="IPR030395">
    <property type="entry name" value="GP_PDE_dom"/>
</dbReference>
<dbReference type="PROSITE" id="PS51704">
    <property type="entry name" value="GP_PDE"/>
    <property type="match status" value="1"/>
</dbReference>
<feature type="domain" description="GP-PDE" evidence="1">
    <location>
        <begin position="13"/>
        <end position="259"/>
    </location>
</feature>
<dbReference type="Gene3D" id="3.20.20.190">
    <property type="entry name" value="Phosphatidylinositol (PI) phosphodiesterase"/>
    <property type="match status" value="1"/>
</dbReference>
<protein>
    <submittedName>
        <fullName evidence="2">Phosphodiesterase</fullName>
    </submittedName>
</protein>
<proteinExistence type="predicted"/>
<dbReference type="PANTHER" id="PTHR46211:SF1">
    <property type="entry name" value="GLYCEROPHOSPHODIESTER PHOSPHODIESTERASE, CYTOPLASMIC"/>
    <property type="match status" value="1"/>
</dbReference>
<evidence type="ECO:0000313" key="2">
    <source>
        <dbReference type="EMBL" id="QBX33683.1"/>
    </source>
</evidence>
<evidence type="ECO:0000259" key="1">
    <source>
        <dbReference type="PROSITE" id="PS51704"/>
    </source>
</evidence>